<gene>
    <name evidence="12" type="primary">LOC114252231</name>
</gene>
<name>A0A6J2KJL3_BOMMA</name>
<comment type="similarity">
    <text evidence="2">Belongs to the SLC41A transporter family.</text>
</comment>
<evidence type="ECO:0000313" key="12">
    <source>
        <dbReference type="RefSeq" id="XP_028042536.1"/>
    </source>
</evidence>
<evidence type="ECO:0000256" key="7">
    <source>
        <dbReference type="ARBA" id="ARBA00023065"/>
    </source>
</evidence>
<dbReference type="SUPFAM" id="SSF161093">
    <property type="entry name" value="MgtE membrane domain-like"/>
    <property type="match status" value="1"/>
</dbReference>
<dbReference type="RefSeq" id="XP_028042536.1">
    <property type="nucleotide sequence ID" value="XM_028186735.1"/>
</dbReference>
<feature type="transmembrane region" description="Helical" evidence="9">
    <location>
        <begin position="71"/>
        <end position="96"/>
    </location>
</feature>
<keyword evidence="5" id="KW-0460">Magnesium</keyword>
<dbReference type="InterPro" id="IPR045349">
    <property type="entry name" value="SLC41A1-3"/>
</dbReference>
<keyword evidence="4 9" id="KW-0812">Transmembrane</keyword>
<dbReference type="InterPro" id="IPR036739">
    <property type="entry name" value="SLC41_membr_dom_sf"/>
</dbReference>
<keyword evidence="3" id="KW-0813">Transport</keyword>
<accession>A0A6J2KJL3</accession>
<organism evidence="11 12">
    <name type="scientific">Bombyx mandarina</name>
    <name type="common">Wild silk moth</name>
    <name type="synonym">Wild silkworm</name>
    <dbReference type="NCBI Taxonomy" id="7092"/>
    <lineage>
        <taxon>Eukaryota</taxon>
        <taxon>Metazoa</taxon>
        <taxon>Ecdysozoa</taxon>
        <taxon>Arthropoda</taxon>
        <taxon>Hexapoda</taxon>
        <taxon>Insecta</taxon>
        <taxon>Pterygota</taxon>
        <taxon>Neoptera</taxon>
        <taxon>Endopterygota</taxon>
        <taxon>Lepidoptera</taxon>
        <taxon>Glossata</taxon>
        <taxon>Ditrysia</taxon>
        <taxon>Bombycoidea</taxon>
        <taxon>Bombycidae</taxon>
        <taxon>Bombycinae</taxon>
        <taxon>Bombyx</taxon>
    </lineage>
</organism>
<evidence type="ECO:0000313" key="11">
    <source>
        <dbReference type="Proteomes" id="UP000504629"/>
    </source>
</evidence>
<evidence type="ECO:0000256" key="1">
    <source>
        <dbReference type="ARBA" id="ARBA00004141"/>
    </source>
</evidence>
<dbReference type="AlphaFoldDB" id="A0A6J2KJL3"/>
<feature type="transmembrane region" description="Helical" evidence="9">
    <location>
        <begin position="152"/>
        <end position="177"/>
    </location>
</feature>
<dbReference type="InterPro" id="IPR006667">
    <property type="entry name" value="SLC41_membr_dom"/>
</dbReference>
<evidence type="ECO:0000256" key="4">
    <source>
        <dbReference type="ARBA" id="ARBA00022692"/>
    </source>
</evidence>
<dbReference type="Proteomes" id="UP000504629">
    <property type="component" value="Unplaced"/>
</dbReference>
<feature type="domain" description="SLC41A/MgtE integral membrane" evidence="10">
    <location>
        <begin position="115"/>
        <end position="216"/>
    </location>
</feature>
<dbReference type="Pfam" id="PF01769">
    <property type="entry name" value="MgtE"/>
    <property type="match status" value="1"/>
</dbReference>
<dbReference type="Gene3D" id="1.10.357.20">
    <property type="entry name" value="SLC41 divalent cation transporters, integral membrane domain"/>
    <property type="match status" value="1"/>
</dbReference>
<keyword evidence="8 9" id="KW-0472">Membrane</keyword>
<dbReference type="GO" id="GO:0005886">
    <property type="term" value="C:plasma membrane"/>
    <property type="evidence" value="ECO:0007669"/>
    <property type="project" value="TreeGrafter"/>
</dbReference>
<evidence type="ECO:0000259" key="10">
    <source>
        <dbReference type="Pfam" id="PF01769"/>
    </source>
</evidence>
<proteinExistence type="inferred from homology"/>
<evidence type="ECO:0000256" key="6">
    <source>
        <dbReference type="ARBA" id="ARBA00022989"/>
    </source>
</evidence>
<dbReference type="PANTHER" id="PTHR16228:SF26">
    <property type="entry name" value="SOLUTE CARRIER FAMILY 41 MEMBER 1-LIKE PROTEIN"/>
    <property type="match status" value="1"/>
</dbReference>
<evidence type="ECO:0000256" key="3">
    <source>
        <dbReference type="ARBA" id="ARBA00022448"/>
    </source>
</evidence>
<evidence type="ECO:0000256" key="5">
    <source>
        <dbReference type="ARBA" id="ARBA00022842"/>
    </source>
</evidence>
<dbReference type="KEGG" id="bman:114252231"/>
<evidence type="ECO:0000256" key="8">
    <source>
        <dbReference type="ARBA" id="ARBA00023136"/>
    </source>
</evidence>
<sequence length="217" mass="23804">MPIVTKEPRIKKEIKKIAKMERADSLKTIYEQLETNESQKCIYKLAKQCYRSTRIPLDVGLLKKQKKEEKLWTTLMQVAVPFFIAGCGTIGAGLVLGKVRDWDVFINISAIFVLVPSLSGLKGNLDMCLASRLSTQANLGNMDSTKEVISMVVGNISLVQVQAIVAATVVSIFAIVVNTITDRAIFGPYVLLLVACAVFTATTTCFVLGKLIAWAML</sequence>
<dbReference type="OrthoDB" id="5791097at2759"/>
<keyword evidence="11" id="KW-1185">Reference proteome</keyword>
<reference evidence="12" key="1">
    <citation type="submission" date="2025-08" db="UniProtKB">
        <authorList>
            <consortium name="RefSeq"/>
        </authorList>
    </citation>
    <scope>IDENTIFICATION</scope>
    <source>
        <tissue evidence="12">Silk gland</tissue>
    </source>
</reference>
<dbReference type="GeneID" id="114252231"/>
<evidence type="ECO:0000256" key="2">
    <source>
        <dbReference type="ARBA" id="ARBA00009749"/>
    </source>
</evidence>
<feature type="transmembrane region" description="Helical" evidence="9">
    <location>
        <begin position="189"/>
        <end position="213"/>
    </location>
</feature>
<dbReference type="PANTHER" id="PTHR16228">
    <property type="entry name" value="DIVALENT CATION TRANSPORTER SOLUTE CARRIER FAMILY 41"/>
    <property type="match status" value="1"/>
</dbReference>
<keyword evidence="6 9" id="KW-1133">Transmembrane helix</keyword>
<feature type="transmembrane region" description="Helical" evidence="9">
    <location>
        <begin position="102"/>
        <end position="121"/>
    </location>
</feature>
<protein>
    <submittedName>
        <fullName evidence="12">Solute carrier family 41 member 1-like</fullName>
    </submittedName>
</protein>
<evidence type="ECO:0000256" key="9">
    <source>
        <dbReference type="SAM" id="Phobius"/>
    </source>
</evidence>
<comment type="subcellular location">
    <subcellularLocation>
        <location evidence="1">Membrane</location>
        <topology evidence="1">Multi-pass membrane protein</topology>
    </subcellularLocation>
</comment>
<dbReference type="GO" id="GO:0008324">
    <property type="term" value="F:monoatomic cation transmembrane transporter activity"/>
    <property type="evidence" value="ECO:0007669"/>
    <property type="project" value="InterPro"/>
</dbReference>
<keyword evidence="7" id="KW-0406">Ion transport</keyword>